<dbReference type="GeneID" id="36630178"/>
<dbReference type="GO" id="GO:0016614">
    <property type="term" value="F:oxidoreductase activity, acting on CH-OH group of donors"/>
    <property type="evidence" value="ECO:0007669"/>
    <property type="project" value="InterPro"/>
</dbReference>
<evidence type="ECO:0000256" key="1">
    <source>
        <dbReference type="ARBA" id="ARBA00010790"/>
    </source>
</evidence>
<name>A0A2T4AU47_TRIHA</name>
<dbReference type="SUPFAM" id="SSF54373">
    <property type="entry name" value="FAD-linked reductases, C-terminal domain"/>
    <property type="match status" value="1"/>
</dbReference>
<dbReference type="PROSITE" id="PS00624">
    <property type="entry name" value="GMC_OXRED_2"/>
    <property type="match status" value="1"/>
</dbReference>
<evidence type="ECO:0000259" key="4">
    <source>
        <dbReference type="PROSITE" id="PS00624"/>
    </source>
</evidence>
<dbReference type="SUPFAM" id="SSF51905">
    <property type="entry name" value="FAD/NAD(P)-binding domain"/>
    <property type="match status" value="1"/>
</dbReference>
<dbReference type="GO" id="GO:0050660">
    <property type="term" value="F:flavin adenine dinucleotide binding"/>
    <property type="evidence" value="ECO:0007669"/>
    <property type="project" value="InterPro"/>
</dbReference>
<reference evidence="5 6" key="1">
    <citation type="submission" date="2016-07" db="EMBL/GenBank/DDBJ databases">
        <title>Multiple horizontal gene transfer events from other fungi enriched the ability of initially mycotrophic Trichoderma (Ascomycota) to feed on dead plant biomass.</title>
        <authorList>
            <consortium name="DOE Joint Genome Institute"/>
            <person name="Aerts A."/>
            <person name="Atanasova L."/>
            <person name="Chenthamara K."/>
            <person name="Zhang J."/>
            <person name="Grujic M."/>
            <person name="Henrissat B."/>
            <person name="Kuo A."/>
            <person name="Salamov A."/>
            <person name="Lipzen A."/>
            <person name="Labutti K."/>
            <person name="Barry K."/>
            <person name="Miao Y."/>
            <person name="Rahimi M.J."/>
            <person name="Shen Q."/>
            <person name="Grigoriev I.V."/>
            <person name="Kubicek C.P."/>
            <person name="Druzhinina I.S."/>
        </authorList>
    </citation>
    <scope>NUCLEOTIDE SEQUENCE [LARGE SCALE GENOMIC DNA]</scope>
    <source>
        <strain evidence="5 6">CBS 226.95</strain>
    </source>
</reference>
<feature type="active site" description="Proton donor" evidence="2">
    <location>
        <position position="462"/>
    </location>
</feature>
<evidence type="ECO:0000256" key="2">
    <source>
        <dbReference type="PIRSR" id="PIRSR000137-1"/>
    </source>
</evidence>
<keyword evidence="3" id="KW-0285">Flavoprotein</keyword>
<feature type="domain" description="Glucose-methanol-choline oxidoreductase N-terminal" evidence="4">
    <location>
        <begin position="238"/>
        <end position="252"/>
    </location>
</feature>
<dbReference type="Gene3D" id="3.50.50.60">
    <property type="entry name" value="FAD/NAD(P)-binding domain"/>
    <property type="match status" value="1"/>
</dbReference>
<dbReference type="STRING" id="983964.A0A2T4AU47"/>
<sequence>MASESTFDFIVVGAGTAGCVIASRLAKTSSAPRVLLLEAGEGSDGLAHMVPGQRGTFWCSDAADKLNYRYKSVPEAELGGREIQIDRGRGLGGSTAINILGWDYSSREEMDEWARQVGDVTWSWAKTKEVFKQVETLHDDTPAEFHEYIYSEPESRGTGGPVHVSLPSTWAPGLELLLSAAKEYGADSSYLSDIPPNLIIKTESPVARILFDGKKAIGVELTSGKQYFATRETIISAGAIDSPKILLLSGIGPQDELASHSIPVTSVLPGLGNNFKDKCMVYLKAHLQPSTAPSISMSDMARWQQQWEEDRTGPMGVEPCRIATGYFKLDNLETFTEFQQLDEQAKQLLVRPRTPAYETAPGIFADPTTGGSLFGTPVILMHPQSTGKISLRSSDPAAAPVIQLNYLQNPYDRRVLVESTKKVIDFIYNSKVPAVGPIVGLTGKADEDILQFVRNCVSTAWHPQGTVKMGKLDDDTACVGSDFRVIGVKNLRVADLSVVPVTLSNHTQASAYVIGEIAAQKLISAYGL</sequence>
<proteinExistence type="inferred from homology"/>
<dbReference type="InterPro" id="IPR007867">
    <property type="entry name" value="GMC_OxRtase_C"/>
</dbReference>
<dbReference type="PIRSF" id="PIRSF000137">
    <property type="entry name" value="Alcohol_oxidase"/>
    <property type="match status" value="1"/>
</dbReference>
<accession>A0A2T4AU47</accession>
<dbReference type="InterPro" id="IPR000172">
    <property type="entry name" value="GMC_OxRdtase_N"/>
</dbReference>
<dbReference type="Proteomes" id="UP000241690">
    <property type="component" value="Unassembled WGS sequence"/>
</dbReference>
<feature type="binding site" evidence="3">
    <location>
        <begin position="461"/>
        <end position="462"/>
    </location>
    <ligand>
        <name>FAD</name>
        <dbReference type="ChEBI" id="CHEBI:57692"/>
    </ligand>
</feature>
<dbReference type="Pfam" id="PF00732">
    <property type="entry name" value="GMC_oxred_N"/>
    <property type="match status" value="2"/>
</dbReference>
<organism evidence="5 6">
    <name type="scientific">Trichoderma harzianum CBS 226.95</name>
    <dbReference type="NCBI Taxonomy" id="983964"/>
    <lineage>
        <taxon>Eukaryota</taxon>
        <taxon>Fungi</taxon>
        <taxon>Dikarya</taxon>
        <taxon>Ascomycota</taxon>
        <taxon>Pezizomycotina</taxon>
        <taxon>Sordariomycetes</taxon>
        <taxon>Hypocreomycetidae</taxon>
        <taxon>Hypocreales</taxon>
        <taxon>Hypocreaceae</taxon>
        <taxon>Trichoderma</taxon>
    </lineage>
</organism>
<evidence type="ECO:0000313" key="5">
    <source>
        <dbReference type="EMBL" id="PTB60586.1"/>
    </source>
</evidence>
<dbReference type="AlphaFoldDB" id="A0A2T4AU47"/>
<feature type="active site" description="Proton acceptor" evidence="2">
    <location>
        <position position="506"/>
    </location>
</feature>
<comment type="cofactor">
    <cofactor evidence="3">
        <name>FAD</name>
        <dbReference type="ChEBI" id="CHEBI:57692"/>
    </cofactor>
</comment>
<comment type="similarity">
    <text evidence="1">Belongs to the GMC oxidoreductase family.</text>
</comment>
<dbReference type="Gene3D" id="3.30.410.10">
    <property type="entry name" value="Cholesterol Oxidase, domain 2"/>
    <property type="match status" value="1"/>
</dbReference>
<gene>
    <name evidence="5" type="ORF">M431DRAFT_618</name>
</gene>
<dbReference type="RefSeq" id="XP_024780263.1">
    <property type="nucleotide sequence ID" value="XM_024921595.1"/>
</dbReference>
<dbReference type="Pfam" id="PF05199">
    <property type="entry name" value="GMC_oxred_C"/>
    <property type="match status" value="1"/>
</dbReference>
<protein>
    <submittedName>
        <fullName evidence="5">GMC oxidoreductase</fullName>
    </submittedName>
</protein>
<dbReference type="PANTHER" id="PTHR11552">
    <property type="entry name" value="GLUCOSE-METHANOL-CHOLINE GMC OXIDOREDUCTASE"/>
    <property type="match status" value="1"/>
</dbReference>
<dbReference type="PANTHER" id="PTHR11552:SF134">
    <property type="entry name" value="GLUCOSE-METHANOL-CHOLINE OXIDOREDUCTASE N-TERMINAL DOMAIN-CONTAINING PROTEIN"/>
    <property type="match status" value="1"/>
</dbReference>
<dbReference type="InterPro" id="IPR012132">
    <property type="entry name" value="GMC_OxRdtase"/>
</dbReference>
<keyword evidence="3" id="KW-0274">FAD</keyword>
<dbReference type="InterPro" id="IPR036188">
    <property type="entry name" value="FAD/NAD-bd_sf"/>
</dbReference>
<keyword evidence="6" id="KW-1185">Reference proteome</keyword>
<dbReference type="EMBL" id="KZ679675">
    <property type="protein sequence ID" value="PTB60586.1"/>
    <property type="molecule type" value="Genomic_DNA"/>
</dbReference>
<feature type="binding site" evidence="3">
    <location>
        <position position="206"/>
    </location>
    <ligand>
        <name>FAD</name>
        <dbReference type="ChEBI" id="CHEBI:57692"/>
    </ligand>
</feature>
<evidence type="ECO:0000256" key="3">
    <source>
        <dbReference type="PIRSR" id="PIRSR000137-2"/>
    </source>
</evidence>
<evidence type="ECO:0000313" key="6">
    <source>
        <dbReference type="Proteomes" id="UP000241690"/>
    </source>
</evidence>